<dbReference type="Proteomes" id="UP000265520">
    <property type="component" value="Unassembled WGS sequence"/>
</dbReference>
<feature type="non-terminal residue" evidence="2">
    <location>
        <position position="1"/>
    </location>
</feature>
<protein>
    <submittedName>
        <fullName evidence="2">G-box binding factor</fullName>
    </submittedName>
</protein>
<accession>A0A392S9E8</accession>
<feature type="compositionally biased region" description="Polar residues" evidence="1">
    <location>
        <begin position="1"/>
        <end position="19"/>
    </location>
</feature>
<feature type="compositionally biased region" description="Basic and acidic residues" evidence="1">
    <location>
        <begin position="42"/>
        <end position="56"/>
    </location>
</feature>
<reference evidence="2 3" key="1">
    <citation type="journal article" date="2018" name="Front. Plant Sci.">
        <title>Red Clover (Trifolium pratense) and Zigzag Clover (T. medium) - A Picture of Genomic Similarities and Differences.</title>
        <authorList>
            <person name="Dluhosova J."/>
            <person name="Istvanek J."/>
            <person name="Nedelnik J."/>
            <person name="Repkova J."/>
        </authorList>
    </citation>
    <scope>NUCLEOTIDE SEQUENCE [LARGE SCALE GENOMIC DNA]</scope>
    <source>
        <strain evidence="3">cv. 10/8</strain>
        <tissue evidence="2">Leaf</tissue>
    </source>
</reference>
<evidence type="ECO:0000313" key="3">
    <source>
        <dbReference type="Proteomes" id="UP000265520"/>
    </source>
</evidence>
<feature type="compositionally biased region" description="Polar residues" evidence="1">
    <location>
        <begin position="57"/>
        <end position="69"/>
    </location>
</feature>
<keyword evidence="3" id="KW-1185">Reference proteome</keyword>
<feature type="region of interest" description="Disordered" evidence="1">
    <location>
        <begin position="1"/>
        <end position="69"/>
    </location>
</feature>
<proteinExistence type="predicted"/>
<evidence type="ECO:0000256" key="1">
    <source>
        <dbReference type="SAM" id="MobiDB-lite"/>
    </source>
</evidence>
<evidence type="ECO:0000313" key="2">
    <source>
        <dbReference type="EMBL" id="MCI45468.1"/>
    </source>
</evidence>
<name>A0A392S9E8_9FABA</name>
<dbReference type="EMBL" id="LXQA010344668">
    <property type="protein sequence ID" value="MCI45468.1"/>
    <property type="molecule type" value="Genomic_DNA"/>
</dbReference>
<comment type="caution">
    <text evidence="2">The sequence shown here is derived from an EMBL/GenBank/DDBJ whole genome shotgun (WGS) entry which is preliminary data.</text>
</comment>
<feature type="non-terminal residue" evidence="2">
    <location>
        <position position="69"/>
    </location>
</feature>
<dbReference type="Pfam" id="PF16596">
    <property type="entry name" value="MFMR_assoc"/>
    <property type="match status" value="1"/>
</dbReference>
<dbReference type="AlphaFoldDB" id="A0A392S9E8"/>
<sequence length="69" mass="6963">AGTPSSIETPTKSSGNTDQGLMKKLKGFDGLAMSIGNGNAESAERGAENRLSRSVETEGSSDGSDGNTT</sequence>
<organism evidence="2 3">
    <name type="scientific">Trifolium medium</name>
    <dbReference type="NCBI Taxonomy" id="97028"/>
    <lineage>
        <taxon>Eukaryota</taxon>
        <taxon>Viridiplantae</taxon>
        <taxon>Streptophyta</taxon>
        <taxon>Embryophyta</taxon>
        <taxon>Tracheophyta</taxon>
        <taxon>Spermatophyta</taxon>
        <taxon>Magnoliopsida</taxon>
        <taxon>eudicotyledons</taxon>
        <taxon>Gunneridae</taxon>
        <taxon>Pentapetalae</taxon>
        <taxon>rosids</taxon>
        <taxon>fabids</taxon>
        <taxon>Fabales</taxon>
        <taxon>Fabaceae</taxon>
        <taxon>Papilionoideae</taxon>
        <taxon>50 kb inversion clade</taxon>
        <taxon>NPAAA clade</taxon>
        <taxon>Hologalegina</taxon>
        <taxon>IRL clade</taxon>
        <taxon>Trifolieae</taxon>
        <taxon>Trifolium</taxon>
    </lineage>
</organism>